<dbReference type="GO" id="GO:0006107">
    <property type="term" value="P:oxaloacetate metabolic process"/>
    <property type="evidence" value="ECO:0007669"/>
    <property type="project" value="TreeGrafter"/>
</dbReference>
<keyword evidence="2" id="KW-0479">Metal-binding</keyword>
<sequence length="270" mass="28208">MVRDCADFHLVDLLHLHERHEDAFEDGAVGLTPARIRSLLFVAAADDRAVDEAFQSGADALCFAAAGESAPSFKKMAAKIAAVRQQVAAPLIFISIPALDDHSIEARLDVIAPLAPDGLVLQNCGSGRAVRRLGALLAVKEAETGIAEGSTRIIALAAGTAASIFELGTFAKAGRRLIALAWDAERLAACLGVEEAVATEANASAAPTALARNLLSFAARAAKVMALDRAPPGADVERLRRSCEASRRDGFGGKWTSDSKAIAIINALFA</sequence>
<comment type="cofactor">
    <cofactor evidence="1">
        <name>Mg(2+)</name>
        <dbReference type="ChEBI" id="CHEBI:18420"/>
    </cofactor>
</comment>
<name>A0A2J7TC31_METSI</name>
<proteinExistence type="predicted"/>
<evidence type="ECO:0000256" key="1">
    <source>
        <dbReference type="ARBA" id="ARBA00001946"/>
    </source>
</evidence>
<protein>
    <recommendedName>
        <fullName evidence="4">HpcH/HpaI aldolase/citrate lyase domain-containing protein</fullName>
    </recommendedName>
</protein>
<evidence type="ECO:0000256" key="2">
    <source>
        <dbReference type="ARBA" id="ARBA00022723"/>
    </source>
</evidence>
<organism evidence="5 6">
    <name type="scientific">Methylocella silvestris</name>
    <dbReference type="NCBI Taxonomy" id="199596"/>
    <lineage>
        <taxon>Bacteria</taxon>
        <taxon>Pseudomonadati</taxon>
        <taxon>Pseudomonadota</taxon>
        <taxon>Alphaproteobacteria</taxon>
        <taxon>Hyphomicrobiales</taxon>
        <taxon>Beijerinckiaceae</taxon>
        <taxon>Methylocella</taxon>
    </lineage>
</organism>
<keyword evidence="3" id="KW-0460">Magnesium</keyword>
<dbReference type="InterPro" id="IPR005000">
    <property type="entry name" value="Aldolase/citrate-lyase_domain"/>
</dbReference>
<feature type="domain" description="HpcH/HpaI aldolase/citrate lyase" evidence="4">
    <location>
        <begin position="37"/>
        <end position="254"/>
    </location>
</feature>
<dbReference type="InterPro" id="IPR040442">
    <property type="entry name" value="Pyrv_kinase-like_dom_sf"/>
</dbReference>
<dbReference type="AlphaFoldDB" id="A0A2J7TC31"/>
<evidence type="ECO:0000313" key="5">
    <source>
        <dbReference type="EMBL" id="PNG24320.1"/>
    </source>
</evidence>
<dbReference type="GO" id="GO:0003824">
    <property type="term" value="F:catalytic activity"/>
    <property type="evidence" value="ECO:0007669"/>
    <property type="project" value="InterPro"/>
</dbReference>
<dbReference type="PANTHER" id="PTHR32308">
    <property type="entry name" value="LYASE BETA SUBUNIT, PUTATIVE (AFU_ORTHOLOGUE AFUA_4G13030)-RELATED"/>
    <property type="match status" value="1"/>
</dbReference>
<dbReference type="OrthoDB" id="9800547at2"/>
<dbReference type="EMBL" id="PDZR01000037">
    <property type="protein sequence ID" value="PNG24320.1"/>
    <property type="molecule type" value="Genomic_DNA"/>
</dbReference>
<dbReference type="Pfam" id="PF03328">
    <property type="entry name" value="HpcH_HpaI"/>
    <property type="match status" value="1"/>
</dbReference>
<dbReference type="InterPro" id="IPR015813">
    <property type="entry name" value="Pyrv/PenolPyrv_kinase-like_dom"/>
</dbReference>
<dbReference type="GO" id="GO:0000287">
    <property type="term" value="F:magnesium ion binding"/>
    <property type="evidence" value="ECO:0007669"/>
    <property type="project" value="TreeGrafter"/>
</dbReference>
<dbReference type="SUPFAM" id="SSF51621">
    <property type="entry name" value="Phosphoenolpyruvate/pyruvate domain"/>
    <property type="match status" value="1"/>
</dbReference>
<dbReference type="PANTHER" id="PTHR32308:SF0">
    <property type="entry name" value="HPCH_HPAI ALDOLASE_CITRATE LYASE DOMAIN-CONTAINING PROTEIN"/>
    <property type="match status" value="1"/>
</dbReference>
<evidence type="ECO:0000313" key="6">
    <source>
        <dbReference type="Proteomes" id="UP000236286"/>
    </source>
</evidence>
<reference evidence="5 6" key="1">
    <citation type="submission" date="2017-10" db="EMBL/GenBank/DDBJ databases">
        <title>Genome announcement of Methylocella silvestris TVC from permafrost.</title>
        <authorList>
            <person name="Wang J."/>
            <person name="Geng K."/>
            <person name="Ul-Haque F."/>
            <person name="Crombie A.T."/>
            <person name="Street L.E."/>
            <person name="Wookey P.A."/>
            <person name="Murrell J.C."/>
            <person name="Pratscher J."/>
        </authorList>
    </citation>
    <scope>NUCLEOTIDE SEQUENCE [LARGE SCALE GENOMIC DNA]</scope>
    <source>
        <strain evidence="5 6">TVC</strain>
    </source>
</reference>
<comment type="caution">
    <text evidence="5">The sequence shown here is derived from an EMBL/GenBank/DDBJ whole genome shotgun (WGS) entry which is preliminary data.</text>
</comment>
<evidence type="ECO:0000259" key="4">
    <source>
        <dbReference type="Pfam" id="PF03328"/>
    </source>
</evidence>
<dbReference type="Proteomes" id="UP000236286">
    <property type="component" value="Unassembled WGS sequence"/>
</dbReference>
<dbReference type="Gene3D" id="3.20.20.60">
    <property type="entry name" value="Phosphoenolpyruvate-binding domains"/>
    <property type="match status" value="1"/>
</dbReference>
<accession>A0A2J7TC31</accession>
<evidence type="ECO:0000256" key="3">
    <source>
        <dbReference type="ARBA" id="ARBA00022842"/>
    </source>
</evidence>
<gene>
    <name evidence="5" type="ORF">CR492_19400</name>
</gene>